<evidence type="ECO:0000313" key="1">
    <source>
        <dbReference type="EMBL" id="GHO90441.1"/>
    </source>
</evidence>
<evidence type="ECO:0000313" key="2">
    <source>
        <dbReference type="Proteomes" id="UP000597444"/>
    </source>
</evidence>
<keyword evidence="2" id="KW-1185">Reference proteome</keyword>
<gene>
    <name evidence="1" type="ORF">KSF_004890</name>
</gene>
<reference evidence="1" key="1">
    <citation type="submission" date="2020-10" db="EMBL/GenBank/DDBJ databases">
        <title>Taxonomic study of unclassified bacteria belonging to the class Ktedonobacteria.</title>
        <authorList>
            <person name="Yabe S."/>
            <person name="Wang C.M."/>
            <person name="Zheng Y."/>
            <person name="Sakai Y."/>
            <person name="Cavaletti L."/>
            <person name="Monciardini P."/>
            <person name="Donadio S."/>
        </authorList>
    </citation>
    <scope>NUCLEOTIDE SEQUENCE</scope>
    <source>
        <strain evidence="1">ID150040</strain>
    </source>
</reference>
<proteinExistence type="predicted"/>
<organism evidence="1 2">
    <name type="scientific">Reticulibacter mediterranei</name>
    <dbReference type="NCBI Taxonomy" id="2778369"/>
    <lineage>
        <taxon>Bacteria</taxon>
        <taxon>Bacillati</taxon>
        <taxon>Chloroflexota</taxon>
        <taxon>Ktedonobacteria</taxon>
        <taxon>Ktedonobacterales</taxon>
        <taxon>Reticulibacteraceae</taxon>
        <taxon>Reticulibacter</taxon>
    </lineage>
</organism>
<dbReference type="Proteomes" id="UP000597444">
    <property type="component" value="Unassembled WGS sequence"/>
</dbReference>
<name>A0A8J3IIT8_9CHLR</name>
<protein>
    <submittedName>
        <fullName evidence="1">Uncharacterized protein</fullName>
    </submittedName>
</protein>
<dbReference type="AlphaFoldDB" id="A0A8J3IIT8"/>
<accession>A0A8J3IIT8</accession>
<dbReference type="EMBL" id="BNJK01000001">
    <property type="protein sequence ID" value="GHO90441.1"/>
    <property type="molecule type" value="Genomic_DNA"/>
</dbReference>
<comment type="caution">
    <text evidence="1">The sequence shown here is derived from an EMBL/GenBank/DDBJ whole genome shotgun (WGS) entry which is preliminary data.</text>
</comment>
<sequence length="85" mass="10100">MVIPHIDSSVKKTLRDVLNTMIPIAKQESGRTALLAGIPNHAYWWREQNNCYVDLTNIIEQSVLSLMQHEMHFRYLHLTFHTRYY</sequence>